<dbReference type="NCBIfam" id="NF009044">
    <property type="entry name" value="PRK12378.1"/>
    <property type="match status" value="1"/>
</dbReference>
<feature type="domain" description="TACO1/YebC-like second and third" evidence="5">
    <location>
        <begin position="85"/>
        <end position="240"/>
    </location>
</feature>
<dbReference type="GO" id="GO:0003677">
    <property type="term" value="F:DNA binding"/>
    <property type="evidence" value="ECO:0007669"/>
    <property type="project" value="UniProtKB-UniRule"/>
</dbReference>
<keyword evidence="4" id="KW-0963">Cytoplasm</keyword>
<dbReference type="HAMAP" id="MF_00693">
    <property type="entry name" value="Transcrip_reg_TACO1"/>
    <property type="match status" value="1"/>
</dbReference>
<dbReference type="AlphaFoldDB" id="A0A2M8KJ30"/>
<keyword evidence="3 4" id="KW-0804">Transcription</keyword>
<dbReference type="Pfam" id="PF01709">
    <property type="entry name" value="Transcrip_reg"/>
    <property type="match status" value="1"/>
</dbReference>
<gene>
    <name evidence="7" type="ORF">COU85_01095</name>
</gene>
<dbReference type="PANTHER" id="PTHR12532">
    <property type="entry name" value="TRANSLATIONAL ACTIVATOR OF CYTOCHROME C OXIDASE 1"/>
    <property type="match status" value="1"/>
</dbReference>
<evidence type="ECO:0000256" key="4">
    <source>
        <dbReference type="HAMAP-Rule" id="MF_00693"/>
    </source>
</evidence>
<evidence type="ECO:0000259" key="6">
    <source>
        <dbReference type="Pfam" id="PF20772"/>
    </source>
</evidence>
<dbReference type="GO" id="GO:0006355">
    <property type="term" value="P:regulation of DNA-templated transcription"/>
    <property type="evidence" value="ECO:0007669"/>
    <property type="project" value="UniProtKB-UniRule"/>
</dbReference>
<name>A0A2M8KJ30_9BACT</name>
<evidence type="ECO:0000256" key="2">
    <source>
        <dbReference type="ARBA" id="ARBA00023015"/>
    </source>
</evidence>
<comment type="similarity">
    <text evidence="1 4">Belongs to the TACO1 family.</text>
</comment>
<dbReference type="InterPro" id="IPR049083">
    <property type="entry name" value="TACO1_YebC_N"/>
</dbReference>
<sequence length="243" mass="26172">MSGHNKWSQIKHKKAATDAKKSHIFSKLAKQITLAAKEGGGDPASNAALRMLVDKAKSANMPVQNVEKAIGRGTGEIAGAEIKPFLYEAYGPGGVAFLIEGSTDNSNRTTAEIKHLLGKLGAKWAEAGSVLYLFDQRGIIDLALGNKQTSESLELGIIDLGADDLQQTGEETLRVITTPVMLDIVLDGLKEQEQKIIDSCLGYLPKVEVALPAEKDQHKIKQLSEQLQAHNDVCAVFTNAKLD</sequence>
<reference evidence="8" key="1">
    <citation type="submission" date="2017-09" db="EMBL/GenBank/DDBJ databases">
        <title>Depth-based differentiation of microbial function through sediment-hosted aquifers and enrichment of novel symbionts in the deep terrestrial subsurface.</title>
        <authorList>
            <person name="Probst A.J."/>
            <person name="Ladd B."/>
            <person name="Jarett J.K."/>
            <person name="Geller-Mcgrath D.E."/>
            <person name="Sieber C.M.K."/>
            <person name="Emerson J.B."/>
            <person name="Anantharaman K."/>
            <person name="Thomas B.C."/>
            <person name="Malmstrom R."/>
            <person name="Stieglmeier M."/>
            <person name="Klingl A."/>
            <person name="Woyke T."/>
            <person name="Ryan C.M."/>
            <person name="Banfield J.F."/>
        </authorList>
    </citation>
    <scope>NUCLEOTIDE SEQUENCE [LARGE SCALE GENOMIC DNA]</scope>
</reference>
<accession>A0A2M8KJ30</accession>
<evidence type="ECO:0000256" key="3">
    <source>
        <dbReference type="ARBA" id="ARBA00023163"/>
    </source>
</evidence>
<proteinExistence type="inferred from homology"/>
<comment type="subcellular location">
    <subcellularLocation>
        <location evidence="4">Cytoplasm</location>
    </subcellularLocation>
</comment>
<dbReference type="Gene3D" id="1.10.10.200">
    <property type="match status" value="1"/>
</dbReference>
<dbReference type="GO" id="GO:0005737">
    <property type="term" value="C:cytoplasm"/>
    <property type="evidence" value="ECO:0007669"/>
    <property type="project" value="UniProtKB-SubCell"/>
</dbReference>
<dbReference type="Gene3D" id="3.30.70.980">
    <property type="match status" value="2"/>
</dbReference>
<feature type="domain" description="TACO1/YebC-like N-terminal" evidence="6">
    <location>
        <begin position="5"/>
        <end position="76"/>
    </location>
</feature>
<dbReference type="SUPFAM" id="SSF75625">
    <property type="entry name" value="YebC-like"/>
    <property type="match status" value="1"/>
</dbReference>
<dbReference type="PANTHER" id="PTHR12532:SF0">
    <property type="entry name" value="TRANSLATIONAL ACTIVATOR OF CYTOCHROME C OXIDASE 1"/>
    <property type="match status" value="1"/>
</dbReference>
<evidence type="ECO:0000259" key="5">
    <source>
        <dbReference type="Pfam" id="PF01709"/>
    </source>
</evidence>
<keyword evidence="4 7" id="KW-0238">DNA-binding</keyword>
<dbReference type="EMBL" id="PFEA01000021">
    <property type="protein sequence ID" value="PJE59912.1"/>
    <property type="molecule type" value="Genomic_DNA"/>
</dbReference>
<evidence type="ECO:0000313" key="8">
    <source>
        <dbReference type="Proteomes" id="UP000231086"/>
    </source>
</evidence>
<dbReference type="InterPro" id="IPR048300">
    <property type="entry name" value="TACO1_YebC-like_2nd/3rd_dom"/>
</dbReference>
<evidence type="ECO:0000256" key="1">
    <source>
        <dbReference type="ARBA" id="ARBA00008724"/>
    </source>
</evidence>
<comment type="caution">
    <text evidence="7">The sequence shown here is derived from an EMBL/GenBank/DDBJ whole genome shotgun (WGS) entry which is preliminary data.</text>
</comment>
<dbReference type="Proteomes" id="UP000231086">
    <property type="component" value="Unassembled WGS sequence"/>
</dbReference>
<keyword evidence="2 4" id="KW-0805">Transcription regulation</keyword>
<dbReference type="InterPro" id="IPR029072">
    <property type="entry name" value="YebC-like"/>
</dbReference>
<dbReference type="Pfam" id="PF20772">
    <property type="entry name" value="TACO1_YebC_N"/>
    <property type="match status" value="1"/>
</dbReference>
<dbReference type="NCBIfam" id="TIGR01033">
    <property type="entry name" value="YebC/PmpR family DNA-binding transcriptional regulator"/>
    <property type="match status" value="1"/>
</dbReference>
<organism evidence="7 8">
    <name type="scientific">Candidatus Portnoybacteria bacterium CG10_big_fil_rev_8_21_14_0_10_44_7</name>
    <dbReference type="NCBI Taxonomy" id="1974816"/>
    <lineage>
        <taxon>Bacteria</taxon>
        <taxon>Candidatus Portnoyibacteriota</taxon>
    </lineage>
</organism>
<dbReference type="NCBIfam" id="NF001030">
    <property type="entry name" value="PRK00110.1"/>
    <property type="match status" value="1"/>
</dbReference>
<dbReference type="FunFam" id="1.10.10.200:FF:000002">
    <property type="entry name" value="Probable transcriptional regulatory protein CLM62_37755"/>
    <property type="match status" value="1"/>
</dbReference>
<dbReference type="InterPro" id="IPR002876">
    <property type="entry name" value="Transcrip_reg_TACO1-like"/>
</dbReference>
<evidence type="ECO:0000313" key="7">
    <source>
        <dbReference type="EMBL" id="PJE59912.1"/>
    </source>
</evidence>
<protein>
    <recommendedName>
        <fullName evidence="4">Probable transcriptional regulatory protein COU85_01095</fullName>
    </recommendedName>
</protein>
<dbReference type="InterPro" id="IPR026564">
    <property type="entry name" value="Transcrip_reg_TACO1-like_dom3"/>
</dbReference>
<dbReference type="InterPro" id="IPR017856">
    <property type="entry name" value="Integrase-like_N"/>
</dbReference>